<dbReference type="InterPro" id="IPR027268">
    <property type="entry name" value="Peptidase_M4/M1_CTD_sf"/>
</dbReference>
<proteinExistence type="predicted"/>
<dbReference type="Gene3D" id="2.60.40.1730">
    <property type="entry name" value="tricorn interacting facor f3 domain"/>
    <property type="match status" value="1"/>
</dbReference>
<feature type="chain" id="PRO_5045327432" description="Peptidase M1 membrane alanine aminopeptidase domain-containing protein" evidence="1">
    <location>
        <begin position="28"/>
        <end position="440"/>
    </location>
</feature>
<comment type="caution">
    <text evidence="3">The sequence shown here is derived from an EMBL/GenBank/DDBJ whole genome shotgun (WGS) entry which is preliminary data.</text>
</comment>
<dbReference type="Gene3D" id="1.10.390.10">
    <property type="entry name" value="Neutral Protease Domain 2"/>
    <property type="match status" value="1"/>
</dbReference>
<feature type="domain" description="Peptidase M1 membrane alanine aminopeptidase" evidence="2">
    <location>
        <begin position="278"/>
        <end position="432"/>
    </location>
</feature>
<dbReference type="PANTHER" id="PTHR11533:SF299">
    <property type="entry name" value="AMINOPEPTIDASE"/>
    <property type="match status" value="1"/>
</dbReference>
<dbReference type="SUPFAM" id="SSF63737">
    <property type="entry name" value="Leukotriene A4 hydrolase N-terminal domain"/>
    <property type="match status" value="1"/>
</dbReference>
<gene>
    <name evidence="3" type="ORF">LNV07_14030</name>
</gene>
<dbReference type="InterPro" id="IPR042097">
    <property type="entry name" value="Aminopeptidase_N-like_N_sf"/>
</dbReference>
<protein>
    <recommendedName>
        <fullName evidence="2">Peptidase M1 membrane alanine aminopeptidase domain-containing protein</fullName>
    </recommendedName>
</protein>
<keyword evidence="1" id="KW-0732">Signal</keyword>
<accession>A0ABT2YGL8</accession>
<dbReference type="RefSeq" id="WP_263571793.1">
    <property type="nucleotide sequence ID" value="NZ_JAJIRN010000006.1"/>
</dbReference>
<evidence type="ECO:0000313" key="4">
    <source>
        <dbReference type="Proteomes" id="UP001209701"/>
    </source>
</evidence>
<dbReference type="PANTHER" id="PTHR11533">
    <property type="entry name" value="PROTEASE M1 ZINC METALLOPROTEASE"/>
    <property type="match status" value="1"/>
</dbReference>
<reference evidence="3 4" key="1">
    <citation type="submission" date="2021-11" db="EMBL/GenBank/DDBJ databases">
        <authorList>
            <person name="Liang Q."/>
            <person name="Mou H."/>
            <person name="Liu Z."/>
        </authorList>
    </citation>
    <scope>NUCLEOTIDE SEQUENCE [LARGE SCALE GENOMIC DNA]</scope>
    <source>
        <strain evidence="3 4">CHU3</strain>
    </source>
</reference>
<dbReference type="InterPro" id="IPR050344">
    <property type="entry name" value="Peptidase_M1_aminopeptidases"/>
</dbReference>
<feature type="signal peptide" evidence="1">
    <location>
        <begin position="1"/>
        <end position="27"/>
    </location>
</feature>
<evidence type="ECO:0000256" key="1">
    <source>
        <dbReference type="SAM" id="SignalP"/>
    </source>
</evidence>
<dbReference type="InterPro" id="IPR014782">
    <property type="entry name" value="Peptidase_M1_dom"/>
</dbReference>
<name>A0ABT2YGL8_9BURK</name>
<dbReference type="SUPFAM" id="SSF55486">
    <property type="entry name" value="Metalloproteases ('zincins'), catalytic domain"/>
    <property type="match status" value="1"/>
</dbReference>
<organism evidence="3 4">
    <name type="scientific">Roseateles oligotrophus</name>
    <dbReference type="NCBI Taxonomy" id="1769250"/>
    <lineage>
        <taxon>Bacteria</taxon>
        <taxon>Pseudomonadati</taxon>
        <taxon>Pseudomonadota</taxon>
        <taxon>Betaproteobacteria</taxon>
        <taxon>Burkholderiales</taxon>
        <taxon>Sphaerotilaceae</taxon>
        <taxon>Roseateles</taxon>
    </lineage>
</organism>
<dbReference type="EMBL" id="JAJIRN010000006">
    <property type="protein sequence ID" value="MCV2369199.1"/>
    <property type="molecule type" value="Genomic_DNA"/>
</dbReference>
<keyword evidence="4" id="KW-1185">Reference proteome</keyword>
<evidence type="ECO:0000313" key="3">
    <source>
        <dbReference type="EMBL" id="MCV2369199.1"/>
    </source>
</evidence>
<dbReference type="Pfam" id="PF01433">
    <property type="entry name" value="Peptidase_M1"/>
    <property type="match status" value="1"/>
</dbReference>
<evidence type="ECO:0000259" key="2">
    <source>
        <dbReference type="Pfam" id="PF01433"/>
    </source>
</evidence>
<sequence length="440" mass="48716">MRIFSLDRPVFVAASLALAFNASPSQAQWQAPAYELRLRPDFETKTVAAQAVVSLRRGAQLEDELRLSAPALEIHSAGVDGIALSPEKHDGYWLIKMPPLLAARLDMSLKLDYLARAGEGLVFGPDYVYTAFHTCRWLPCLGSDLGRASLKTTLELPAGFSSLASGVPVAPQPVEQQQQQQWLEAAPYPLYTLGFAAGRFTRTSQSVDGKELHYLSVGDDAAALQSKFKTTPAMLAFFSAKAGLTLPHPAYSQLLLPGGVAQEMSSYAAIGHKMLDPILENEQEDWVIAHELAHQWWGTWISCEQWSEFWLNEGITVFMTAAWKQQRWGEAAYQRELDIATRGWQRAKDAGFDKPLSWPGDYPSLSLKRSIHYSKGALFMHALRQDMGEEAFWAGFKRYSQNNAGRQVRAGDLQAAMEAAAGRSLQPLFDAWVYAASTGQ</sequence>
<dbReference type="Proteomes" id="UP001209701">
    <property type="component" value="Unassembled WGS sequence"/>
</dbReference>